<dbReference type="Gene3D" id="3.40.50.150">
    <property type="entry name" value="Vaccinia Virus protein VP39"/>
    <property type="match status" value="1"/>
</dbReference>
<dbReference type="EC" id="2.1.1.163" evidence="4"/>
<sequence>MVGVDLNLKMLNRAQHNLAEHEMGSRVPLVLGQAENLSFADDCFDDVCVTFLLRYVDDPEATMAEIVRVLKPGGRLVSLEFGVPPNPVVKALWQFYTREVLPVTGAFVSRGWRNVGGFLGPSISGLYQSYGEDDLRQMWQRLGMLDVQIKRLSLGGAVVMWATKSGLTVAKDR</sequence>
<organism evidence="4">
    <name type="scientific">hydrothermal vent metagenome</name>
    <dbReference type="NCBI Taxonomy" id="652676"/>
    <lineage>
        <taxon>unclassified sequences</taxon>
        <taxon>metagenomes</taxon>
        <taxon>ecological metagenomes</taxon>
    </lineage>
</organism>
<dbReference type="PANTHER" id="PTHR43591">
    <property type="entry name" value="METHYLTRANSFERASE"/>
    <property type="match status" value="1"/>
</dbReference>
<dbReference type="PROSITE" id="PS01184">
    <property type="entry name" value="UBIE_2"/>
    <property type="match status" value="1"/>
</dbReference>
<dbReference type="GO" id="GO:0042181">
    <property type="term" value="P:ketone biosynthetic process"/>
    <property type="evidence" value="ECO:0007669"/>
    <property type="project" value="UniProtKB-ARBA"/>
</dbReference>
<dbReference type="GO" id="GO:0032259">
    <property type="term" value="P:methylation"/>
    <property type="evidence" value="ECO:0007669"/>
    <property type="project" value="UniProtKB-KW"/>
</dbReference>
<reference evidence="4" key="1">
    <citation type="submission" date="2015-10" db="EMBL/GenBank/DDBJ databases">
        <authorList>
            <person name="Gilbert D.G."/>
        </authorList>
    </citation>
    <scope>NUCLEOTIDE SEQUENCE</scope>
</reference>
<keyword evidence="2 4" id="KW-0808">Transferase</keyword>
<dbReference type="SUPFAM" id="SSF53335">
    <property type="entry name" value="S-adenosyl-L-methionine-dependent methyltransferases"/>
    <property type="match status" value="1"/>
</dbReference>
<dbReference type="Pfam" id="PF01209">
    <property type="entry name" value="Ubie_methyltran"/>
    <property type="match status" value="1"/>
</dbReference>
<keyword evidence="1 4" id="KW-0489">Methyltransferase</keyword>
<dbReference type="AlphaFoldDB" id="A0A160V7L5"/>
<dbReference type="InterPro" id="IPR029063">
    <property type="entry name" value="SAM-dependent_MTases_sf"/>
</dbReference>
<dbReference type="EMBL" id="FAXA01000149">
    <property type="protein sequence ID" value="CUV01891.1"/>
    <property type="molecule type" value="Genomic_DNA"/>
</dbReference>
<dbReference type="PROSITE" id="PS51608">
    <property type="entry name" value="SAM_MT_UBIE"/>
    <property type="match status" value="1"/>
</dbReference>
<dbReference type="CDD" id="cd02440">
    <property type="entry name" value="AdoMet_MTases"/>
    <property type="match status" value="1"/>
</dbReference>
<evidence type="ECO:0000313" key="4">
    <source>
        <dbReference type="EMBL" id="CUV01891.1"/>
    </source>
</evidence>
<protein>
    <submittedName>
        <fullName evidence="4">2-heptaprenyl-1,4-naphthoquinone methyltransferase</fullName>
        <ecNumber evidence="4">2.1.1.163</ecNumber>
    </submittedName>
</protein>
<evidence type="ECO:0000256" key="1">
    <source>
        <dbReference type="ARBA" id="ARBA00022603"/>
    </source>
</evidence>
<gene>
    <name evidence="4" type="ORF">MGWOODY_Clf734</name>
</gene>
<dbReference type="InterPro" id="IPR023576">
    <property type="entry name" value="UbiE/COQ5_MeTrFase_CS"/>
</dbReference>
<evidence type="ECO:0000256" key="2">
    <source>
        <dbReference type="ARBA" id="ARBA00022679"/>
    </source>
</evidence>
<evidence type="ECO:0000256" key="3">
    <source>
        <dbReference type="ARBA" id="ARBA00022691"/>
    </source>
</evidence>
<proteinExistence type="predicted"/>
<keyword evidence="3" id="KW-0949">S-adenosyl-L-methionine</keyword>
<accession>A0A160V7L5</accession>
<dbReference type="GO" id="GO:0043770">
    <property type="term" value="F:demethylmenaquinone methyltransferase activity"/>
    <property type="evidence" value="ECO:0007669"/>
    <property type="project" value="UniProtKB-EC"/>
</dbReference>
<name>A0A160V7L5_9ZZZZ</name>
<dbReference type="InterPro" id="IPR004033">
    <property type="entry name" value="UbiE/COQ5_MeTrFase"/>
</dbReference>